<dbReference type="Proteomes" id="UP000694240">
    <property type="component" value="Chromosome 12"/>
</dbReference>
<evidence type="ECO:0000313" key="1">
    <source>
        <dbReference type="EMBL" id="KAG7539938.1"/>
    </source>
</evidence>
<dbReference type="EMBL" id="JAEFBK010000012">
    <property type="protein sequence ID" value="KAG7539938.1"/>
    <property type="molecule type" value="Genomic_DNA"/>
</dbReference>
<sequence>MCPTSSGFVSGDGWLPVRHRPAFISGGGRFSSSGSCRYSLSRWSVMCTSQVMLLRLSKSVLNPKFSSVINSFRKSFSSLGLQPIDPNLSSLRWVMMRLGGSFSFLQLEFTIRSGSRSEKVYFFLIGSPSSESRLYRCQHVFDGSKASSTKPHQAGVCK</sequence>
<reference evidence="1 2" key="1">
    <citation type="submission" date="2020-12" db="EMBL/GenBank/DDBJ databases">
        <title>Concerted genomic and epigenomic changes stabilize Arabidopsis allopolyploids.</title>
        <authorList>
            <person name="Chen Z."/>
        </authorList>
    </citation>
    <scope>NUCLEOTIDE SEQUENCE [LARGE SCALE GENOMIC DNA]</scope>
    <source>
        <strain evidence="1">Allo738</strain>
        <tissue evidence="1">Leaf</tissue>
    </source>
</reference>
<protein>
    <submittedName>
        <fullName evidence="1">Uncharacterized protein</fullName>
    </submittedName>
</protein>
<keyword evidence="2" id="KW-1185">Reference proteome</keyword>
<accession>A0A8T1Y3V3</accession>
<name>A0A8T1Y3V3_9BRAS</name>
<gene>
    <name evidence="1" type="ORF">ISN45_Aa07g002060</name>
</gene>
<dbReference type="AlphaFoldDB" id="A0A8T1Y3V3"/>
<evidence type="ECO:0000313" key="2">
    <source>
        <dbReference type="Proteomes" id="UP000694240"/>
    </source>
</evidence>
<organism evidence="1 2">
    <name type="scientific">Arabidopsis thaliana x Arabidopsis arenosa</name>
    <dbReference type="NCBI Taxonomy" id="1240361"/>
    <lineage>
        <taxon>Eukaryota</taxon>
        <taxon>Viridiplantae</taxon>
        <taxon>Streptophyta</taxon>
        <taxon>Embryophyta</taxon>
        <taxon>Tracheophyta</taxon>
        <taxon>Spermatophyta</taxon>
        <taxon>Magnoliopsida</taxon>
        <taxon>eudicotyledons</taxon>
        <taxon>Gunneridae</taxon>
        <taxon>Pentapetalae</taxon>
        <taxon>rosids</taxon>
        <taxon>malvids</taxon>
        <taxon>Brassicales</taxon>
        <taxon>Brassicaceae</taxon>
        <taxon>Camelineae</taxon>
        <taxon>Arabidopsis</taxon>
    </lineage>
</organism>
<comment type="caution">
    <text evidence="1">The sequence shown here is derived from an EMBL/GenBank/DDBJ whole genome shotgun (WGS) entry which is preliminary data.</text>
</comment>
<proteinExistence type="predicted"/>